<organism evidence="2 3">
    <name type="scientific">Bacillus cereus</name>
    <dbReference type="NCBI Taxonomy" id="1396"/>
    <lineage>
        <taxon>Bacteria</taxon>
        <taxon>Bacillati</taxon>
        <taxon>Bacillota</taxon>
        <taxon>Bacilli</taxon>
        <taxon>Bacillales</taxon>
        <taxon>Bacillaceae</taxon>
        <taxon>Bacillus</taxon>
        <taxon>Bacillus cereus group</taxon>
    </lineage>
</organism>
<name>A0A9X7QN94_BACCE</name>
<reference evidence="2 3" key="1">
    <citation type="journal article" date="2019" name="Ecotoxicol. Environ. Saf.">
        <title>Microbial characterization of heavy metal resistant bacterial strains isolated from an electroplating wastewater treatment plant.</title>
        <authorList>
            <person name="Cai X."/>
            <person name="Zheng X."/>
            <person name="Zhang D."/>
            <person name="Iqbal W."/>
            <person name="Liu C."/>
            <person name="Yang B."/>
            <person name="Zhao X."/>
            <person name="Lu X."/>
            <person name="Mao Y."/>
        </authorList>
    </citation>
    <scope>NUCLEOTIDE SEQUENCE [LARGE SCALE GENOMIC DNA]</scope>
    <source>
        <strain evidence="2 3">Co1-1</strain>
    </source>
</reference>
<accession>A0A9X7QN94</accession>
<dbReference type="AlphaFoldDB" id="A0A9X7QN94"/>
<evidence type="ECO:0000256" key="1">
    <source>
        <dbReference type="SAM" id="Phobius"/>
    </source>
</evidence>
<protein>
    <submittedName>
        <fullName evidence="2">Uncharacterized protein</fullName>
    </submittedName>
</protein>
<dbReference type="EMBL" id="CP031778">
    <property type="protein sequence ID" value="QDZ76722.1"/>
    <property type="molecule type" value="Genomic_DNA"/>
</dbReference>
<keyword evidence="1" id="KW-0812">Transmembrane</keyword>
<evidence type="ECO:0000313" key="2">
    <source>
        <dbReference type="EMBL" id="QDZ76722.1"/>
    </source>
</evidence>
<gene>
    <name evidence="2" type="ORF">D0437_28240</name>
</gene>
<proteinExistence type="predicted"/>
<feature type="transmembrane region" description="Helical" evidence="1">
    <location>
        <begin position="92"/>
        <end position="114"/>
    </location>
</feature>
<feature type="transmembrane region" description="Helical" evidence="1">
    <location>
        <begin position="36"/>
        <end position="56"/>
    </location>
</feature>
<dbReference type="RefSeq" id="WP_208742714.1">
    <property type="nucleotide sequence ID" value="NZ_CP031778.1"/>
</dbReference>
<keyword evidence="1" id="KW-0472">Membrane</keyword>
<keyword evidence="1" id="KW-1133">Transmembrane helix</keyword>
<sequence length="116" mass="13098">MNKKELALGRLGCIFAICFSFLRAFGRGFAGDSDAWFTTLEIPFFMAVFGLFLYGFHNMSTKYSLAGAIISLLNAIYLFVDEINLNASGWNDLLNLFLLIGLLFTLCLFGYLYLFK</sequence>
<feature type="transmembrane region" description="Helical" evidence="1">
    <location>
        <begin position="63"/>
        <end position="80"/>
    </location>
</feature>
<dbReference type="Proteomes" id="UP000321735">
    <property type="component" value="Chromosome"/>
</dbReference>
<evidence type="ECO:0000313" key="3">
    <source>
        <dbReference type="Proteomes" id="UP000321735"/>
    </source>
</evidence>